<name>A0A8S3XIQ1_PARAO</name>
<dbReference type="Proteomes" id="UP000691718">
    <property type="component" value="Unassembled WGS sequence"/>
</dbReference>
<gene>
    <name evidence="1" type="ORF">PAPOLLO_LOCUS17856</name>
</gene>
<evidence type="ECO:0000313" key="1">
    <source>
        <dbReference type="EMBL" id="CAG5023062.1"/>
    </source>
</evidence>
<sequence>MQGNYEVSAKDGYKSIKADAQARCGKIRRDVKLVVKATPRELEALIVANAPDAEKLKKLEIKIDSKKREFKFKLDTNPTHVRLLVNTPLVKVHELEGTMLFRSRNSEEGDMYFIIFDRKPVLLHAEVKDYKYYEIQSGYSGE</sequence>
<protein>
    <submittedName>
        <fullName evidence="1">(apollo) hypothetical protein</fullName>
    </submittedName>
</protein>
<comment type="caution">
    <text evidence="1">The sequence shown here is derived from an EMBL/GenBank/DDBJ whole genome shotgun (WGS) entry which is preliminary data.</text>
</comment>
<accession>A0A8S3XIQ1</accession>
<reference evidence="1" key="1">
    <citation type="submission" date="2021-04" db="EMBL/GenBank/DDBJ databases">
        <authorList>
            <person name="Tunstrom K."/>
        </authorList>
    </citation>
    <scope>NUCLEOTIDE SEQUENCE</scope>
</reference>
<dbReference type="AlphaFoldDB" id="A0A8S3XIQ1"/>
<proteinExistence type="predicted"/>
<evidence type="ECO:0000313" key="2">
    <source>
        <dbReference type="Proteomes" id="UP000691718"/>
    </source>
</evidence>
<dbReference type="EMBL" id="CAJQZP010001151">
    <property type="protein sequence ID" value="CAG5023062.1"/>
    <property type="molecule type" value="Genomic_DNA"/>
</dbReference>
<keyword evidence="2" id="KW-1185">Reference proteome</keyword>
<organism evidence="1 2">
    <name type="scientific">Parnassius apollo</name>
    <name type="common">Apollo butterfly</name>
    <name type="synonym">Papilio apollo</name>
    <dbReference type="NCBI Taxonomy" id="110799"/>
    <lineage>
        <taxon>Eukaryota</taxon>
        <taxon>Metazoa</taxon>
        <taxon>Ecdysozoa</taxon>
        <taxon>Arthropoda</taxon>
        <taxon>Hexapoda</taxon>
        <taxon>Insecta</taxon>
        <taxon>Pterygota</taxon>
        <taxon>Neoptera</taxon>
        <taxon>Endopterygota</taxon>
        <taxon>Lepidoptera</taxon>
        <taxon>Glossata</taxon>
        <taxon>Ditrysia</taxon>
        <taxon>Papilionoidea</taxon>
        <taxon>Papilionidae</taxon>
        <taxon>Parnassiinae</taxon>
        <taxon>Parnassini</taxon>
        <taxon>Parnassius</taxon>
        <taxon>Parnassius</taxon>
    </lineage>
</organism>